<evidence type="ECO:0000256" key="4">
    <source>
        <dbReference type="ARBA" id="ARBA00022989"/>
    </source>
</evidence>
<feature type="domain" description="DUF7088" evidence="9">
    <location>
        <begin position="441"/>
        <end position="525"/>
    </location>
</feature>
<proteinExistence type="predicted"/>
<dbReference type="InterPro" id="IPR055396">
    <property type="entry name" value="DUF7088"/>
</dbReference>
<keyword evidence="2" id="KW-1003">Cell membrane</keyword>
<accession>A0A8J2U8Z8</accession>
<dbReference type="Pfam" id="PF12679">
    <property type="entry name" value="ABC2_membrane_2"/>
    <property type="match status" value="1"/>
</dbReference>
<feature type="transmembrane region" description="Helical" evidence="7">
    <location>
        <begin position="101"/>
        <end position="121"/>
    </location>
</feature>
<sequence length="971" mass="108194">MPQHNVAPANTIKRIAEKEISLFFASPIAYLFLATFAAITLFVFFWGESFFARNIADVRPLFEWMPVLLIFLCATFTMRLWSEERRNGTLEFVLTQSVPLWHFVVGKFVGCLFLLSIALSITLPVPITVSAIADLDWGPVWSGYIATLLLGSAYLSIGLFVSARCDNQIVSLISASAICGLFYLVGTATITNLFGNHIGEWLRLIGTGSRFESITRGVIDFRDLYYYLSIIAVFLALNTWSLEKLRWVDGEQRKHHGVWSAITALVAVNALAANLWLGQLNSVRIDVTRGNQYSISEATQGYLQQLQEPLLVRGYFSSKTHPLLAPLVPQMRDLIKEYEIAGEGKVRVEFIDPLTNPELEQEANQQFGIQPVPFQIADRYQSSIVSSYFNVLVQYGDEHQVLGFRDLIEIQARSESDIDVQLRNPEHDLTRAIKKVLHSYQASGNLFDTVQHQLTFTAYVSADEQLPVSLQEFKSAVQEVTEQIQGQSGNRLTVKFIEPEANGGKVATEIAENYGFKPMAANLFSDQQFFFYLTLNDDEQIVQIPLDDLSQSAFERNLDAGIKRFASGFTKTVALVTPQPDYSNPYGGGATSFNQLEQFLSADLNVIDEDLSDGHISGEADILVLAAPTELDEKSLFAVDQFLMKGGTVIAATSPFAANLSARSLSVTEHQSGLEDWLRHHGLDIAEQMVLDPQNSAFPVPVTRNVGGFSLQETRLLDYPYFADIREQGLNSDNLISAELPQVTMPWASPIRVDEASNSGRMIIPLLQTSSDSWLSDSLGVMPKVTSQGVNAFSPTEERASHLVAVINQGQFDSYFAGKESPLAETDTELSAGNGTDDENSRTADDIDDSFVMTNVLEQSPQSARIILFSSNDLFADQVIRMLGSAQQTDYLHSIQMMANAIEWSLEDEALLSIRSRGHFNRTLPPMEQSSQMFWEYLNYALAAIAIVLVALWERRKKAIKHKKYLELLAV</sequence>
<comment type="subcellular location">
    <subcellularLocation>
        <location evidence="1">Cell membrane</location>
        <topology evidence="1">Multi-pass membrane protein</topology>
    </subcellularLocation>
</comment>
<keyword evidence="3 7" id="KW-0812">Transmembrane</keyword>
<feature type="transmembrane region" description="Helical" evidence="7">
    <location>
        <begin position="257"/>
        <end position="277"/>
    </location>
</feature>
<dbReference type="Proteomes" id="UP000619743">
    <property type="component" value="Unassembled WGS sequence"/>
</dbReference>
<feature type="transmembrane region" description="Helical" evidence="7">
    <location>
        <begin position="169"/>
        <end position="194"/>
    </location>
</feature>
<dbReference type="OrthoDB" id="9794512at2"/>
<dbReference type="RefSeq" id="WP_087507144.1">
    <property type="nucleotide sequence ID" value="NZ_BMDX01000021.1"/>
</dbReference>
<keyword evidence="5 7" id="KW-0472">Membrane</keyword>
<evidence type="ECO:0000256" key="3">
    <source>
        <dbReference type="ARBA" id="ARBA00022692"/>
    </source>
</evidence>
<feature type="transmembrane region" description="Helical" evidence="7">
    <location>
        <begin position="141"/>
        <end position="162"/>
    </location>
</feature>
<feature type="transmembrane region" description="Helical" evidence="7">
    <location>
        <begin position="934"/>
        <end position="953"/>
    </location>
</feature>
<feature type="domain" description="DUF7088" evidence="9">
    <location>
        <begin position="291"/>
        <end position="393"/>
    </location>
</feature>
<evidence type="ECO:0000313" key="10">
    <source>
        <dbReference type="EMBL" id="GGA87319.1"/>
    </source>
</evidence>
<evidence type="ECO:0000256" key="7">
    <source>
        <dbReference type="SAM" id="Phobius"/>
    </source>
</evidence>
<dbReference type="Pfam" id="PF23357">
    <property type="entry name" value="DUF7088"/>
    <property type="match status" value="2"/>
</dbReference>
<evidence type="ECO:0000313" key="11">
    <source>
        <dbReference type="Proteomes" id="UP000619743"/>
    </source>
</evidence>
<feature type="transmembrane region" description="Helical" evidence="7">
    <location>
        <begin position="20"/>
        <end position="44"/>
    </location>
</feature>
<dbReference type="GO" id="GO:0140359">
    <property type="term" value="F:ABC-type transporter activity"/>
    <property type="evidence" value="ECO:0007669"/>
    <property type="project" value="InterPro"/>
</dbReference>
<keyword evidence="4 7" id="KW-1133">Transmembrane helix</keyword>
<evidence type="ECO:0000256" key="2">
    <source>
        <dbReference type="ARBA" id="ARBA00022475"/>
    </source>
</evidence>
<dbReference type="InterPro" id="IPR019196">
    <property type="entry name" value="ABC_transp_unknown"/>
</dbReference>
<dbReference type="GO" id="GO:0005886">
    <property type="term" value="C:plasma membrane"/>
    <property type="evidence" value="ECO:0007669"/>
    <property type="project" value="UniProtKB-SubCell"/>
</dbReference>
<organism evidence="10 11">
    <name type="scientific">Neiella marina</name>
    <dbReference type="NCBI Taxonomy" id="508461"/>
    <lineage>
        <taxon>Bacteria</taxon>
        <taxon>Pseudomonadati</taxon>
        <taxon>Pseudomonadota</taxon>
        <taxon>Gammaproteobacteria</taxon>
        <taxon>Alteromonadales</taxon>
        <taxon>Echinimonadaceae</taxon>
        <taxon>Neiella</taxon>
    </lineage>
</organism>
<dbReference type="EMBL" id="BMDX01000021">
    <property type="protein sequence ID" value="GGA87319.1"/>
    <property type="molecule type" value="Genomic_DNA"/>
</dbReference>
<name>A0A8J2U8Z8_9GAMM</name>
<dbReference type="PANTHER" id="PTHR30294">
    <property type="entry name" value="MEMBRANE COMPONENT OF ABC TRANSPORTER YHHJ-RELATED"/>
    <property type="match status" value="1"/>
</dbReference>
<evidence type="ECO:0000256" key="5">
    <source>
        <dbReference type="ARBA" id="ARBA00023136"/>
    </source>
</evidence>
<gene>
    <name evidence="10" type="ORF">GCM10011369_31740</name>
</gene>
<dbReference type="AlphaFoldDB" id="A0A8J2U8Z8"/>
<dbReference type="PANTHER" id="PTHR30294:SF29">
    <property type="entry name" value="MULTIDRUG ABC TRANSPORTER PERMEASE YBHS-RELATED"/>
    <property type="match status" value="1"/>
</dbReference>
<evidence type="ECO:0000259" key="8">
    <source>
        <dbReference type="Pfam" id="PF09822"/>
    </source>
</evidence>
<feature type="transmembrane region" description="Helical" evidence="7">
    <location>
        <begin position="224"/>
        <end position="245"/>
    </location>
</feature>
<evidence type="ECO:0008006" key="12">
    <source>
        <dbReference type="Google" id="ProtNLM"/>
    </source>
</evidence>
<protein>
    <recommendedName>
        <fullName evidence="12">ABC transporter permease</fullName>
    </recommendedName>
</protein>
<feature type="region of interest" description="Disordered" evidence="6">
    <location>
        <begin position="823"/>
        <end position="845"/>
    </location>
</feature>
<evidence type="ECO:0000259" key="9">
    <source>
        <dbReference type="Pfam" id="PF23357"/>
    </source>
</evidence>
<keyword evidence="11" id="KW-1185">Reference proteome</keyword>
<feature type="domain" description="ABC-type uncharacterised transport system" evidence="8">
    <location>
        <begin position="571"/>
        <end position="890"/>
    </location>
</feature>
<dbReference type="Pfam" id="PF09822">
    <property type="entry name" value="ABC_transp_aux"/>
    <property type="match status" value="1"/>
</dbReference>
<evidence type="ECO:0000256" key="6">
    <source>
        <dbReference type="SAM" id="MobiDB-lite"/>
    </source>
</evidence>
<dbReference type="InterPro" id="IPR051449">
    <property type="entry name" value="ABC-2_transporter_component"/>
</dbReference>
<reference evidence="11" key="1">
    <citation type="journal article" date="2019" name="Int. J. Syst. Evol. Microbiol.">
        <title>The Global Catalogue of Microorganisms (GCM) 10K type strain sequencing project: providing services to taxonomists for standard genome sequencing and annotation.</title>
        <authorList>
            <consortium name="The Broad Institute Genomics Platform"/>
            <consortium name="The Broad Institute Genome Sequencing Center for Infectious Disease"/>
            <person name="Wu L."/>
            <person name="Ma J."/>
        </authorList>
    </citation>
    <scope>NUCLEOTIDE SEQUENCE [LARGE SCALE GENOMIC DNA]</scope>
    <source>
        <strain evidence="11">CGMCC 1.10130</strain>
    </source>
</reference>
<evidence type="ECO:0000256" key="1">
    <source>
        <dbReference type="ARBA" id="ARBA00004651"/>
    </source>
</evidence>
<comment type="caution">
    <text evidence="10">The sequence shown here is derived from an EMBL/GenBank/DDBJ whole genome shotgun (WGS) entry which is preliminary data.</text>
</comment>
<feature type="transmembrane region" description="Helical" evidence="7">
    <location>
        <begin position="64"/>
        <end position="81"/>
    </location>
</feature>